<gene>
    <name evidence="2" type="ORF">JAZ07_13195</name>
</gene>
<accession>A0A9E4KDN1</accession>
<evidence type="ECO:0000313" key="2">
    <source>
        <dbReference type="EMBL" id="MCG7947294.1"/>
    </source>
</evidence>
<dbReference type="EMBL" id="JAEPCM010000458">
    <property type="protein sequence ID" value="MCG7947294.1"/>
    <property type="molecule type" value="Genomic_DNA"/>
</dbReference>
<feature type="chain" id="PRO_5039613361" evidence="1">
    <location>
        <begin position="19"/>
        <end position="259"/>
    </location>
</feature>
<reference evidence="2" key="1">
    <citation type="journal article" date="2021" name="Proc. Natl. Acad. Sci. U.S.A.">
        <title>Global biogeography of chemosynthetic symbionts reveals both localized and globally distributed symbiont groups. .</title>
        <authorList>
            <person name="Osvatic J.T."/>
            <person name="Wilkins L.G.E."/>
            <person name="Leibrecht L."/>
            <person name="Leray M."/>
            <person name="Zauner S."/>
            <person name="Polzin J."/>
            <person name="Camacho Y."/>
            <person name="Gros O."/>
            <person name="van Gils J.A."/>
            <person name="Eisen J.A."/>
            <person name="Petersen J.M."/>
            <person name="Yuen B."/>
        </authorList>
    </citation>
    <scope>NUCLEOTIDE SEQUENCE</scope>
    <source>
        <strain evidence="2">MAGclacostrist064TRANS</strain>
    </source>
</reference>
<dbReference type="Proteomes" id="UP000886667">
    <property type="component" value="Unassembled WGS sequence"/>
</dbReference>
<name>A0A9E4KDN1_9GAMM</name>
<protein>
    <submittedName>
        <fullName evidence="2">Uncharacterized protein</fullName>
    </submittedName>
</protein>
<feature type="signal peptide" evidence="1">
    <location>
        <begin position="1"/>
        <end position="18"/>
    </location>
</feature>
<evidence type="ECO:0000313" key="3">
    <source>
        <dbReference type="Proteomes" id="UP000886667"/>
    </source>
</evidence>
<comment type="caution">
    <text evidence="2">The sequence shown here is derived from an EMBL/GenBank/DDBJ whole genome shotgun (WGS) entry which is preliminary data.</text>
</comment>
<dbReference type="PROSITE" id="PS51257">
    <property type="entry name" value="PROKAR_LIPOPROTEIN"/>
    <property type="match status" value="1"/>
</dbReference>
<sequence>MKYRNMVFLIAGSLILGACQSTGPSKQWSMQEKLERFSAQSHHWGQKGQSTPNNGWSEYGHLKVEMGGPERIQVSQNNGELLGQVITNQTGKEKVAGLSIPGAGLFYRPKSSSTCRPDAIEQIGIYAEMALNYLATAYPGGPNQQLAIGKKEYGGPAAEIRFMQAVARLNNPWSAEIEVKESKPGNHVIEITEQNKKMHVHWLSEQQEVVGADSSIEEWLTCWSGVRSQSPSGEVSFETRIKNPDLVSTFGEVRTQLGK</sequence>
<evidence type="ECO:0000256" key="1">
    <source>
        <dbReference type="SAM" id="SignalP"/>
    </source>
</evidence>
<dbReference type="AlphaFoldDB" id="A0A9E4KDN1"/>
<proteinExistence type="predicted"/>
<organism evidence="2 3">
    <name type="scientific">Candidatus Thiodiazotropha taylori</name>
    <dbReference type="NCBI Taxonomy" id="2792791"/>
    <lineage>
        <taxon>Bacteria</taxon>
        <taxon>Pseudomonadati</taxon>
        <taxon>Pseudomonadota</taxon>
        <taxon>Gammaproteobacteria</taxon>
        <taxon>Chromatiales</taxon>
        <taxon>Sedimenticolaceae</taxon>
        <taxon>Candidatus Thiodiazotropha</taxon>
    </lineage>
</organism>
<keyword evidence="1" id="KW-0732">Signal</keyword>